<dbReference type="PROSITE" id="PS50297">
    <property type="entry name" value="ANK_REP_REGION"/>
    <property type="match status" value="2"/>
</dbReference>
<keyword evidence="1" id="KW-0040">ANK repeat</keyword>
<organism evidence="2 3">
    <name type="scientific">Triticum urartu</name>
    <name type="common">Red wild einkorn</name>
    <name type="synonym">Crithodium urartu</name>
    <dbReference type="NCBI Taxonomy" id="4572"/>
    <lineage>
        <taxon>Eukaryota</taxon>
        <taxon>Viridiplantae</taxon>
        <taxon>Streptophyta</taxon>
        <taxon>Embryophyta</taxon>
        <taxon>Tracheophyta</taxon>
        <taxon>Spermatophyta</taxon>
        <taxon>Magnoliopsida</taxon>
        <taxon>Liliopsida</taxon>
        <taxon>Poales</taxon>
        <taxon>Poaceae</taxon>
        <taxon>BOP clade</taxon>
        <taxon>Pooideae</taxon>
        <taxon>Triticodae</taxon>
        <taxon>Triticeae</taxon>
        <taxon>Triticinae</taxon>
        <taxon>Triticum</taxon>
    </lineage>
</organism>
<dbReference type="SUPFAM" id="SSF48403">
    <property type="entry name" value="Ankyrin repeat"/>
    <property type="match status" value="1"/>
</dbReference>
<dbReference type="InterPro" id="IPR036770">
    <property type="entry name" value="Ankyrin_rpt-contain_sf"/>
</dbReference>
<proteinExistence type="predicted"/>
<dbReference type="PANTHER" id="PTHR46224:SF48">
    <property type="entry name" value="OS02G0493050 PROTEIN"/>
    <property type="match status" value="1"/>
</dbReference>
<reference evidence="2" key="2">
    <citation type="submission" date="2018-03" db="EMBL/GenBank/DDBJ databases">
        <title>The Triticum urartu genome reveals the dynamic nature of wheat genome evolution.</title>
        <authorList>
            <person name="Ling H."/>
            <person name="Ma B."/>
            <person name="Shi X."/>
            <person name="Liu H."/>
            <person name="Dong L."/>
            <person name="Sun H."/>
            <person name="Cao Y."/>
            <person name="Gao Q."/>
            <person name="Zheng S."/>
            <person name="Li Y."/>
            <person name="Yu Y."/>
            <person name="Du H."/>
            <person name="Qi M."/>
            <person name="Li Y."/>
            <person name="Yu H."/>
            <person name="Cui Y."/>
            <person name="Wang N."/>
            <person name="Chen C."/>
            <person name="Wu H."/>
            <person name="Zhao Y."/>
            <person name="Zhang J."/>
            <person name="Li Y."/>
            <person name="Zhou W."/>
            <person name="Zhang B."/>
            <person name="Hu W."/>
            <person name="Eijk M."/>
            <person name="Tang J."/>
            <person name="Witsenboer H."/>
            <person name="Zhao S."/>
            <person name="Li Z."/>
            <person name="Zhang A."/>
            <person name="Wang D."/>
            <person name="Liang C."/>
        </authorList>
    </citation>
    <scope>NUCLEOTIDE SEQUENCE [LARGE SCALE GENOMIC DNA]</scope>
    <source>
        <strain evidence="2">cv. G1812</strain>
    </source>
</reference>
<name>A0A8R7K6E2_TRIUA</name>
<keyword evidence="3" id="KW-1185">Reference proteome</keyword>
<accession>A0A8R7K6E2</accession>
<feature type="repeat" description="ANK" evidence="1">
    <location>
        <begin position="50"/>
        <end position="82"/>
    </location>
</feature>
<dbReference type="PROSITE" id="PS50088">
    <property type="entry name" value="ANK_REPEAT"/>
    <property type="match status" value="2"/>
</dbReference>
<dbReference type="PRINTS" id="PR01415">
    <property type="entry name" value="ANKYRIN"/>
</dbReference>
<dbReference type="Pfam" id="PF12796">
    <property type="entry name" value="Ank_2"/>
    <property type="match status" value="2"/>
</dbReference>
<feature type="repeat" description="ANK" evidence="1">
    <location>
        <begin position="17"/>
        <end position="49"/>
    </location>
</feature>
<dbReference type="Proteomes" id="UP000015106">
    <property type="component" value="Chromosome 1"/>
</dbReference>
<evidence type="ECO:0000313" key="3">
    <source>
        <dbReference type="Proteomes" id="UP000015106"/>
    </source>
</evidence>
<dbReference type="Gene3D" id="1.25.40.20">
    <property type="entry name" value="Ankyrin repeat-containing domain"/>
    <property type="match status" value="1"/>
</dbReference>
<dbReference type="EnsemblPlants" id="TuG1812G0100004002.01.T04">
    <property type="protein sequence ID" value="TuG1812G0100004002.01.T04"/>
    <property type="gene ID" value="TuG1812G0100004002.01"/>
</dbReference>
<evidence type="ECO:0000256" key="1">
    <source>
        <dbReference type="PROSITE-ProRule" id="PRU00023"/>
    </source>
</evidence>
<dbReference type="SMART" id="SM00248">
    <property type="entry name" value="ANK"/>
    <property type="match status" value="4"/>
</dbReference>
<evidence type="ECO:0000313" key="2">
    <source>
        <dbReference type="EnsemblPlants" id="TuG1812G0100004002.01.T04"/>
    </source>
</evidence>
<dbReference type="AlphaFoldDB" id="A0A8R7K6E2"/>
<sequence length="181" mass="19214">MPVCVYLVWSRSSTDETGYTPLANAIIAGTLETFRYLLDHGANSDKPDGKGSTPLHLAAAGGNCEIVKALLSEGANVDSLCDTGIPLHMAAFCKQVGAMKILLDHHADCNKVFNTAYSPLIVALNVGSLKCVKLLIKAGTEVKGVGTVTPLTIAANNGLTDFYKCLLVQILMFVMILAIFQ</sequence>
<dbReference type="Gramene" id="TuG1812G0100004002.01.T04">
    <property type="protein sequence ID" value="TuG1812G0100004002.01.T04"/>
    <property type="gene ID" value="TuG1812G0100004002.01"/>
</dbReference>
<reference evidence="3" key="1">
    <citation type="journal article" date="2013" name="Nature">
        <title>Draft genome of the wheat A-genome progenitor Triticum urartu.</title>
        <authorList>
            <person name="Ling H.Q."/>
            <person name="Zhao S."/>
            <person name="Liu D."/>
            <person name="Wang J."/>
            <person name="Sun H."/>
            <person name="Zhang C."/>
            <person name="Fan H."/>
            <person name="Li D."/>
            <person name="Dong L."/>
            <person name="Tao Y."/>
            <person name="Gao C."/>
            <person name="Wu H."/>
            <person name="Li Y."/>
            <person name="Cui Y."/>
            <person name="Guo X."/>
            <person name="Zheng S."/>
            <person name="Wang B."/>
            <person name="Yu K."/>
            <person name="Liang Q."/>
            <person name="Yang W."/>
            <person name="Lou X."/>
            <person name="Chen J."/>
            <person name="Feng M."/>
            <person name="Jian J."/>
            <person name="Zhang X."/>
            <person name="Luo G."/>
            <person name="Jiang Y."/>
            <person name="Liu J."/>
            <person name="Wang Z."/>
            <person name="Sha Y."/>
            <person name="Zhang B."/>
            <person name="Wu H."/>
            <person name="Tang D."/>
            <person name="Shen Q."/>
            <person name="Xue P."/>
            <person name="Zou S."/>
            <person name="Wang X."/>
            <person name="Liu X."/>
            <person name="Wang F."/>
            <person name="Yang Y."/>
            <person name="An X."/>
            <person name="Dong Z."/>
            <person name="Zhang K."/>
            <person name="Zhang X."/>
            <person name="Luo M.C."/>
            <person name="Dvorak J."/>
            <person name="Tong Y."/>
            <person name="Wang J."/>
            <person name="Yang H."/>
            <person name="Li Z."/>
            <person name="Wang D."/>
            <person name="Zhang A."/>
            <person name="Wang J."/>
        </authorList>
    </citation>
    <scope>NUCLEOTIDE SEQUENCE</scope>
    <source>
        <strain evidence="3">cv. G1812</strain>
    </source>
</reference>
<reference evidence="2" key="3">
    <citation type="submission" date="2022-06" db="UniProtKB">
        <authorList>
            <consortium name="EnsemblPlants"/>
        </authorList>
    </citation>
    <scope>IDENTIFICATION</scope>
</reference>
<dbReference type="PANTHER" id="PTHR46224">
    <property type="entry name" value="ANKYRIN REPEAT FAMILY PROTEIN"/>
    <property type="match status" value="1"/>
</dbReference>
<dbReference type="InterPro" id="IPR051616">
    <property type="entry name" value="Cul2-RING_E3_ligase_SR"/>
</dbReference>
<dbReference type="InterPro" id="IPR002110">
    <property type="entry name" value="Ankyrin_rpt"/>
</dbReference>
<protein>
    <submittedName>
        <fullName evidence="2">Uncharacterized protein</fullName>
    </submittedName>
</protein>